<evidence type="ECO:0000313" key="3">
    <source>
        <dbReference type="Proteomes" id="UP000230790"/>
    </source>
</evidence>
<evidence type="ECO:0008006" key="4">
    <source>
        <dbReference type="Google" id="ProtNLM"/>
    </source>
</evidence>
<dbReference type="EMBL" id="PGTN01000024">
    <property type="protein sequence ID" value="PJF48105.1"/>
    <property type="molecule type" value="Genomic_DNA"/>
</dbReference>
<evidence type="ECO:0000256" key="1">
    <source>
        <dbReference type="SAM" id="Phobius"/>
    </source>
</evidence>
<comment type="caution">
    <text evidence="2">The sequence shown here is derived from an EMBL/GenBank/DDBJ whole genome shotgun (WGS) entry which is preliminary data.</text>
</comment>
<feature type="transmembrane region" description="Helical" evidence="1">
    <location>
        <begin position="75"/>
        <end position="97"/>
    </location>
</feature>
<organism evidence="2 3">
    <name type="scientific">Candidatus Thermofonsia Clade 3 bacterium</name>
    <dbReference type="NCBI Taxonomy" id="2364212"/>
    <lineage>
        <taxon>Bacteria</taxon>
        <taxon>Bacillati</taxon>
        <taxon>Chloroflexota</taxon>
        <taxon>Candidatus Thermofontia</taxon>
        <taxon>Candidatus Thermofonsia Clade 3</taxon>
    </lineage>
</organism>
<accession>A0A2M8QE64</accession>
<protein>
    <recommendedName>
        <fullName evidence="4">DUF4203 domain-containing protein</fullName>
    </recommendedName>
</protein>
<feature type="transmembrane region" description="Helical" evidence="1">
    <location>
        <begin position="127"/>
        <end position="146"/>
    </location>
</feature>
<evidence type="ECO:0000313" key="2">
    <source>
        <dbReference type="EMBL" id="PJF48105.1"/>
    </source>
</evidence>
<dbReference type="Proteomes" id="UP000230790">
    <property type="component" value="Unassembled WGS sequence"/>
</dbReference>
<sequence>MEGITSGLTGIALGVAVLLWGRNVPLFAAAAGFLAGFSLAQRVIPGELATALIVAVVAALIGLVLVALARSGTRLVLQIMGAVAGAGIALGLVQWLGSASGPMAWGIAFIGALIGFGLMARFFDLGIILLTSLLGASLIVNGWGSFMALPSGVSTVITLGLAAIGFFYQHRR</sequence>
<keyword evidence="1" id="KW-0472">Membrane</keyword>
<keyword evidence="1" id="KW-1133">Transmembrane helix</keyword>
<dbReference type="AlphaFoldDB" id="A0A2M8QE64"/>
<name>A0A2M8QE64_9CHLR</name>
<feature type="transmembrane region" description="Helical" evidence="1">
    <location>
        <begin position="12"/>
        <end position="36"/>
    </location>
</feature>
<reference evidence="2 3" key="1">
    <citation type="submission" date="2017-11" db="EMBL/GenBank/DDBJ databases">
        <title>Evolution of Phototrophy in the Chloroflexi Phylum Driven by Horizontal Gene Transfer.</title>
        <authorList>
            <person name="Ward L.M."/>
            <person name="Hemp J."/>
            <person name="Shih P.M."/>
            <person name="Mcglynn S.E."/>
            <person name="Fischer W."/>
        </authorList>
    </citation>
    <scope>NUCLEOTIDE SEQUENCE [LARGE SCALE GENOMIC DNA]</scope>
    <source>
        <strain evidence="2">JP3_7</strain>
    </source>
</reference>
<gene>
    <name evidence="2" type="ORF">CUN48_05245</name>
</gene>
<feature type="transmembrane region" description="Helical" evidence="1">
    <location>
        <begin position="152"/>
        <end position="168"/>
    </location>
</feature>
<proteinExistence type="predicted"/>
<feature type="transmembrane region" description="Helical" evidence="1">
    <location>
        <begin position="48"/>
        <end position="68"/>
    </location>
</feature>
<keyword evidence="1" id="KW-0812">Transmembrane</keyword>
<feature type="transmembrane region" description="Helical" evidence="1">
    <location>
        <begin position="103"/>
        <end position="120"/>
    </location>
</feature>